<dbReference type="Pfam" id="PF00005">
    <property type="entry name" value="ABC_tran"/>
    <property type="match status" value="1"/>
</dbReference>
<keyword evidence="3" id="KW-0547">Nucleotide-binding</keyword>
<dbReference type="PROSITE" id="PS00211">
    <property type="entry name" value="ABC_TRANSPORTER_1"/>
    <property type="match status" value="1"/>
</dbReference>
<proteinExistence type="inferred from homology"/>
<dbReference type="FunFam" id="3.40.50.300:FF:000134">
    <property type="entry name" value="Iron-enterobactin ABC transporter ATP-binding protein"/>
    <property type="match status" value="1"/>
</dbReference>
<dbReference type="InterPro" id="IPR003439">
    <property type="entry name" value="ABC_transporter-like_ATP-bd"/>
</dbReference>
<evidence type="ECO:0000256" key="5">
    <source>
        <dbReference type="ARBA" id="ARBA00022967"/>
    </source>
</evidence>
<accession>A0A0Q3PM92</accession>
<evidence type="ECO:0000313" key="11">
    <source>
        <dbReference type="Proteomes" id="UP000190130"/>
    </source>
</evidence>
<gene>
    <name evidence="8" type="ORF">ARD30_11535</name>
    <name evidence="9" type="ORF">SAMN05660750_03148</name>
</gene>
<dbReference type="STRING" id="53254.SAMN05660750_03148"/>
<dbReference type="InterPro" id="IPR027417">
    <property type="entry name" value="P-loop_NTPase"/>
</dbReference>
<evidence type="ECO:0000256" key="6">
    <source>
        <dbReference type="ARBA" id="ARBA00037066"/>
    </source>
</evidence>
<keyword evidence="4 9" id="KW-0067">ATP-binding</keyword>
<protein>
    <submittedName>
        <fullName evidence="8">ABC transporter</fullName>
    </submittedName>
    <submittedName>
        <fullName evidence="9">Iron complex transport system ATP-binding protein</fullName>
    </submittedName>
</protein>
<sequence length="264" mass="28002">MAIEAHGIAVALGGKTILQDVDLALRPGELLGLIGPNGAGKTTLLRAMAGLLTPAQGKVLYDGESARALGRQALARRVSFLAQGGDTSWPLSVEAVVRLGRLPHRQPFGGATQADSTAIAAALAHCDVAGFGERTMGTLSGGERRRVLLARALAVEAPYLLADEPLAGLDPLHQLEVMELLRRTARRGAGVVVVLHDLTLATRFCDRLALLDHGRLVAEGTPEAVLDDARLRSVFNVVALRGRHDGEPFLLPWRAQSHGQPDEI</sequence>
<evidence type="ECO:0000256" key="4">
    <source>
        <dbReference type="ARBA" id="ARBA00022840"/>
    </source>
</evidence>
<dbReference type="EMBL" id="LMAR01000032">
    <property type="protein sequence ID" value="KQK30910.1"/>
    <property type="molecule type" value="Genomic_DNA"/>
</dbReference>
<dbReference type="AlphaFoldDB" id="A0A0Q3PM92"/>
<comment type="similarity">
    <text evidence="1">Belongs to the ABC transporter superfamily.</text>
</comment>
<dbReference type="GO" id="GO:0005524">
    <property type="term" value="F:ATP binding"/>
    <property type="evidence" value="ECO:0007669"/>
    <property type="project" value="UniProtKB-KW"/>
</dbReference>
<reference evidence="9 11" key="2">
    <citation type="submission" date="2017-02" db="EMBL/GenBank/DDBJ databases">
        <authorList>
            <person name="Peterson S.W."/>
        </authorList>
    </citation>
    <scope>NUCLEOTIDE SEQUENCE [LARGE SCALE GENOMIC DNA]</scope>
    <source>
        <strain evidence="9 11">DSM 9653</strain>
    </source>
</reference>
<evidence type="ECO:0000313" key="10">
    <source>
        <dbReference type="Proteomes" id="UP000051562"/>
    </source>
</evidence>
<evidence type="ECO:0000313" key="9">
    <source>
        <dbReference type="EMBL" id="SKB94109.1"/>
    </source>
</evidence>
<dbReference type="SMART" id="SM00382">
    <property type="entry name" value="AAA"/>
    <property type="match status" value="1"/>
</dbReference>
<dbReference type="PANTHER" id="PTHR42794">
    <property type="entry name" value="HEMIN IMPORT ATP-BINDING PROTEIN HMUV"/>
    <property type="match status" value="1"/>
</dbReference>
<evidence type="ECO:0000256" key="3">
    <source>
        <dbReference type="ARBA" id="ARBA00022741"/>
    </source>
</evidence>
<name>A0A0Q3PM92_9HYPH</name>
<dbReference type="Gene3D" id="3.40.50.300">
    <property type="entry name" value="P-loop containing nucleotide triphosphate hydrolases"/>
    <property type="match status" value="1"/>
</dbReference>
<comment type="function">
    <text evidence="6">Part of the ABC transporter complex HmuTUV involved in hemin import. Responsible for energy coupling to the transport system.</text>
</comment>
<evidence type="ECO:0000313" key="8">
    <source>
        <dbReference type="EMBL" id="KQK30910.1"/>
    </source>
</evidence>
<reference evidence="8 10" key="1">
    <citation type="submission" date="2015-10" db="EMBL/GenBank/DDBJ databases">
        <title>Draft genome of Bosea thiooxidans.</title>
        <authorList>
            <person name="Wang X."/>
        </authorList>
    </citation>
    <scope>NUCLEOTIDE SEQUENCE [LARGE SCALE GENOMIC DNA]</scope>
    <source>
        <strain evidence="8 10">CGMCC 9174</strain>
    </source>
</reference>
<dbReference type="OrthoDB" id="9810077at2"/>
<organism evidence="8 10">
    <name type="scientific">Bosea thiooxidans</name>
    <dbReference type="NCBI Taxonomy" id="53254"/>
    <lineage>
        <taxon>Bacteria</taxon>
        <taxon>Pseudomonadati</taxon>
        <taxon>Pseudomonadota</taxon>
        <taxon>Alphaproteobacteria</taxon>
        <taxon>Hyphomicrobiales</taxon>
        <taxon>Boseaceae</taxon>
        <taxon>Bosea</taxon>
    </lineage>
</organism>
<evidence type="ECO:0000256" key="1">
    <source>
        <dbReference type="ARBA" id="ARBA00005417"/>
    </source>
</evidence>
<dbReference type="Proteomes" id="UP000190130">
    <property type="component" value="Unassembled WGS sequence"/>
</dbReference>
<evidence type="ECO:0000259" key="7">
    <source>
        <dbReference type="PROSITE" id="PS50893"/>
    </source>
</evidence>
<dbReference type="SUPFAM" id="SSF52540">
    <property type="entry name" value="P-loop containing nucleoside triphosphate hydrolases"/>
    <property type="match status" value="1"/>
</dbReference>
<dbReference type="PANTHER" id="PTHR42794:SF1">
    <property type="entry name" value="HEMIN IMPORT ATP-BINDING PROTEIN HMUV"/>
    <property type="match status" value="1"/>
</dbReference>
<dbReference type="Proteomes" id="UP000051562">
    <property type="component" value="Unassembled WGS sequence"/>
</dbReference>
<dbReference type="EMBL" id="FUYX01000008">
    <property type="protein sequence ID" value="SKB94109.1"/>
    <property type="molecule type" value="Genomic_DNA"/>
</dbReference>
<dbReference type="InterPro" id="IPR003593">
    <property type="entry name" value="AAA+_ATPase"/>
</dbReference>
<keyword evidence="2" id="KW-0813">Transport</keyword>
<dbReference type="GO" id="GO:0016887">
    <property type="term" value="F:ATP hydrolysis activity"/>
    <property type="evidence" value="ECO:0007669"/>
    <property type="project" value="InterPro"/>
</dbReference>
<keyword evidence="10" id="KW-1185">Reference proteome</keyword>
<dbReference type="PROSITE" id="PS50893">
    <property type="entry name" value="ABC_TRANSPORTER_2"/>
    <property type="match status" value="1"/>
</dbReference>
<keyword evidence="5" id="KW-1278">Translocase</keyword>
<dbReference type="RefSeq" id="WP_055727738.1">
    <property type="nucleotide sequence ID" value="NZ_FUYX01000008.1"/>
</dbReference>
<feature type="domain" description="ABC transporter" evidence="7">
    <location>
        <begin position="3"/>
        <end position="238"/>
    </location>
</feature>
<evidence type="ECO:0000256" key="2">
    <source>
        <dbReference type="ARBA" id="ARBA00022448"/>
    </source>
</evidence>
<dbReference type="InterPro" id="IPR017871">
    <property type="entry name" value="ABC_transporter-like_CS"/>
</dbReference>